<evidence type="ECO:0000259" key="8">
    <source>
        <dbReference type="PROSITE" id="PS50011"/>
    </source>
</evidence>
<keyword evidence="10" id="KW-1185">Reference proteome</keyword>
<dbReference type="FunCoup" id="A0A2G5CI20">
    <property type="interactions" value="1692"/>
</dbReference>
<evidence type="ECO:0000256" key="7">
    <source>
        <dbReference type="SAM" id="MobiDB-lite"/>
    </source>
</evidence>
<reference evidence="9 10" key="1">
    <citation type="submission" date="2017-09" db="EMBL/GenBank/DDBJ databases">
        <title>WGS assembly of Aquilegia coerulea Goldsmith.</title>
        <authorList>
            <person name="Hodges S."/>
            <person name="Kramer E."/>
            <person name="Nordborg M."/>
            <person name="Tomkins J."/>
            <person name="Borevitz J."/>
            <person name="Derieg N."/>
            <person name="Yan J."/>
            <person name="Mihaltcheva S."/>
            <person name="Hayes R.D."/>
            <person name="Rokhsar D."/>
        </authorList>
    </citation>
    <scope>NUCLEOTIDE SEQUENCE [LARGE SCALE GENOMIC DNA]</scope>
    <source>
        <strain evidence="10">cv. Goldsmith</strain>
    </source>
</reference>
<dbReference type="STRING" id="218851.A0A2G5CI20"/>
<dbReference type="PROSITE" id="PS00108">
    <property type="entry name" value="PROTEIN_KINASE_ST"/>
    <property type="match status" value="1"/>
</dbReference>
<name>A0A2G5CI20_AQUCA</name>
<dbReference type="InterPro" id="IPR008271">
    <property type="entry name" value="Ser/Thr_kinase_AS"/>
</dbReference>
<keyword evidence="5" id="KW-0418">Kinase</keyword>
<feature type="compositionally biased region" description="Polar residues" evidence="7">
    <location>
        <begin position="816"/>
        <end position="829"/>
    </location>
</feature>
<dbReference type="PANTHER" id="PTHR44167">
    <property type="entry name" value="OVARIAN-SPECIFIC SERINE/THREONINE-PROTEIN KINASE LOK-RELATED"/>
    <property type="match status" value="1"/>
</dbReference>
<dbReference type="GO" id="GO:0044773">
    <property type="term" value="P:mitotic DNA damage checkpoint signaling"/>
    <property type="evidence" value="ECO:0007669"/>
    <property type="project" value="TreeGrafter"/>
</dbReference>
<evidence type="ECO:0000256" key="5">
    <source>
        <dbReference type="ARBA" id="ARBA00022777"/>
    </source>
</evidence>
<dbReference type="FunFam" id="1.10.510.10:FF:001725">
    <property type="entry name" value="Kinase like protein"/>
    <property type="match status" value="1"/>
</dbReference>
<organism evidence="9 10">
    <name type="scientific">Aquilegia coerulea</name>
    <name type="common">Rocky mountain columbine</name>
    <dbReference type="NCBI Taxonomy" id="218851"/>
    <lineage>
        <taxon>Eukaryota</taxon>
        <taxon>Viridiplantae</taxon>
        <taxon>Streptophyta</taxon>
        <taxon>Embryophyta</taxon>
        <taxon>Tracheophyta</taxon>
        <taxon>Spermatophyta</taxon>
        <taxon>Magnoliopsida</taxon>
        <taxon>Ranunculales</taxon>
        <taxon>Ranunculaceae</taxon>
        <taxon>Thalictroideae</taxon>
        <taxon>Aquilegia</taxon>
    </lineage>
</organism>
<dbReference type="GO" id="GO:0004674">
    <property type="term" value="F:protein serine/threonine kinase activity"/>
    <property type="evidence" value="ECO:0007669"/>
    <property type="project" value="UniProtKB-KW"/>
</dbReference>
<sequence length="1091" mass="122009">MVVYITVSEHWSVNEIEKEKAWHLLFILFSIGRPARPAELAARCRLFDVSVDFIEYLCSIPDSPLILRDDSFVTISLAGLSAFGEFVSMAIGNFVPRIGLRIPGLKGLWNGTVRTYSRKRKGNWEDSLSSRIAKRRLIFSSESGKDEENQITLMLENQIQTASKAQVEIANNMIRNMNLLGDSTIDHALKISSEEMTMVSFFEDMNVASPSKVLLNIDCSKDDNQGEAETTAPKELPESLDIQQHSSLMTEIGLNFLKSNGMINDMNLLGDGISIIDHHLRVSSQDMFMVPVVQDLNVASPSKVLVNIEGIQSDNQIETDMNVPKELLESVDIDHVQRSSLITEIDLNFPEANFFESGMEQTLLRSTVEGSVAPKESPTACLEAEFQYDTLPVEAVYHVDCSCNTKKDMIMESEEFGCKEEQIIIDSGPATVHMGEHVPIGTSDHTLLKEGLGSINEISYDDKAKSLDRETPQSMMEIQDLFPLAEPYTAKMQPTKPAAKAKSTPRDMLSLRPKVISKVSDRHMAVPKQQDKYNRDHLKAISTREKLKKNLKMAAKENRATVTSTDPKNHLESKELPDFESFIVEEEEGSGGYGTVYRARRKSDGKTFAIKCPHANAHTHHVNNELKMLELFGGQNFVIKFEGSFKSNNSECFVLEHVEHDRPEVLKREINVSQLQWYGYCMFRALASMHKQGVVHRDVKPGNFLFSRKLNKGYLIDFNLALDVHKKYGTTSKTKMYSTSFNHGPLRCKESTPPTNGRKVMGSGILDPIHREMTKDSKLQLEPKNMKKKADVAHLKSYPNLGGRSVFKSQGADGSGITSTKDATSTRTASADRLREPLPYSSRKELNRLVQEAMGNSDHKAVRVPASQRKRVAAPVGAVGRKLYLTPMPLHSSGIAVSGAGLLKNKGDGKHKKEGPCVGTKGFRAPEVLFKSPHQGFKVDIWSAGVTLLYLIVGKTPFTGDPEQNIKDISKLKGSEDLWEVAKLHNRESSFPVELFDIQSLPSTNVRDWCEMNTKRPEFLDMIPSSLFDLVEKCLTVNPRLRINADEALRHEFFSRCHEDLRKKRQLRKGASLDSGIAHLSGGQLKSDVKP</sequence>
<keyword evidence="4" id="KW-0547">Nucleotide-binding</keyword>
<dbReference type="Gene3D" id="1.10.510.10">
    <property type="entry name" value="Transferase(Phosphotransferase) domain 1"/>
    <property type="match status" value="2"/>
</dbReference>
<dbReference type="GO" id="GO:0005524">
    <property type="term" value="F:ATP binding"/>
    <property type="evidence" value="ECO:0007669"/>
    <property type="project" value="UniProtKB-KW"/>
</dbReference>
<dbReference type="SMART" id="SM00220">
    <property type="entry name" value="S_TKc"/>
    <property type="match status" value="1"/>
</dbReference>
<dbReference type="EC" id="2.7.11.1" evidence="1"/>
<keyword evidence="3" id="KW-0808">Transferase</keyword>
<gene>
    <name evidence="9" type="ORF">AQUCO_05300048v1</name>
</gene>
<evidence type="ECO:0000256" key="3">
    <source>
        <dbReference type="ARBA" id="ARBA00022679"/>
    </source>
</evidence>
<feature type="domain" description="Protein kinase" evidence="8">
    <location>
        <begin position="582"/>
        <end position="1054"/>
    </location>
</feature>
<dbReference type="FunFam" id="1.10.510.10:FF:001893">
    <property type="entry name" value="Probable serine/threonine-protein kinase DDB_G0291918"/>
    <property type="match status" value="1"/>
</dbReference>
<evidence type="ECO:0000313" key="9">
    <source>
        <dbReference type="EMBL" id="PIA30942.1"/>
    </source>
</evidence>
<dbReference type="PROSITE" id="PS50011">
    <property type="entry name" value="PROTEIN_KINASE_DOM"/>
    <property type="match status" value="1"/>
</dbReference>
<dbReference type="InterPro" id="IPR011009">
    <property type="entry name" value="Kinase-like_dom_sf"/>
</dbReference>
<evidence type="ECO:0000313" key="10">
    <source>
        <dbReference type="Proteomes" id="UP000230069"/>
    </source>
</evidence>
<feature type="region of interest" description="Disordered" evidence="7">
    <location>
        <begin position="804"/>
        <end position="832"/>
    </location>
</feature>
<accession>A0A2G5CI20</accession>
<evidence type="ECO:0000256" key="6">
    <source>
        <dbReference type="ARBA" id="ARBA00022840"/>
    </source>
</evidence>
<proteinExistence type="predicted"/>
<dbReference type="GO" id="GO:0005634">
    <property type="term" value="C:nucleus"/>
    <property type="evidence" value="ECO:0007669"/>
    <property type="project" value="TreeGrafter"/>
</dbReference>
<dbReference type="SUPFAM" id="SSF56112">
    <property type="entry name" value="Protein kinase-like (PK-like)"/>
    <property type="match status" value="1"/>
</dbReference>
<keyword evidence="6" id="KW-0067">ATP-binding</keyword>
<dbReference type="EMBL" id="KZ305070">
    <property type="protein sequence ID" value="PIA30942.1"/>
    <property type="molecule type" value="Genomic_DNA"/>
</dbReference>
<dbReference type="PANTHER" id="PTHR44167:SF23">
    <property type="entry name" value="CDC7 KINASE, ISOFORM A-RELATED"/>
    <property type="match status" value="1"/>
</dbReference>
<keyword evidence="2" id="KW-0723">Serine/threonine-protein kinase</keyword>
<evidence type="ECO:0000256" key="2">
    <source>
        <dbReference type="ARBA" id="ARBA00022527"/>
    </source>
</evidence>
<evidence type="ECO:0000256" key="1">
    <source>
        <dbReference type="ARBA" id="ARBA00012513"/>
    </source>
</evidence>
<dbReference type="InParanoid" id="A0A2G5CI20"/>
<dbReference type="OrthoDB" id="10020333at2759"/>
<dbReference type="Proteomes" id="UP000230069">
    <property type="component" value="Unassembled WGS sequence"/>
</dbReference>
<dbReference type="AlphaFoldDB" id="A0A2G5CI20"/>
<dbReference type="InterPro" id="IPR000719">
    <property type="entry name" value="Prot_kinase_dom"/>
</dbReference>
<dbReference type="Pfam" id="PF00069">
    <property type="entry name" value="Pkinase"/>
    <property type="match status" value="2"/>
</dbReference>
<evidence type="ECO:0000256" key="4">
    <source>
        <dbReference type="ARBA" id="ARBA00022741"/>
    </source>
</evidence>
<protein>
    <recommendedName>
        <fullName evidence="1">non-specific serine/threonine protein kinase</fullName>
        <ecNumber evidence="1">2.7.11.1</ecNumber>
    </recommendedName>
</protein>